<organism evidence="1 2">
    <name type="scientific">Dichomitus squalens</name>
    <dbReference type="NCBI Taxonomy" id="114155"/>
    <lineage>
        <taxon>Eukaryota</taxon>
        <taxon>Fungi</taxon>
        <taxon>Dikarya</taxon>
        <taxon>Basidiomycota</taxon>
        <taxon>Agaricomycotina</taxon>
        <taxon>Agaricomycetes</taxon>
        <taxon>Polyporales</taxon>
        <taxon>Polyporaceae</taxon>
        <taxon>Dichomitus</taxon>
    </lineage>
</organism>
<evidence type="ECO:0000313" key="2">
    <source>
        <dbReference type="Proteomes" id="UP000292082"/>
    </source>
</evidence>
<evidence type="ECO:0000313" key="1">
    <source>
        <dbReference type="EMBL" id="TBU56884.1"/>
    </source>
</evidence>
<gene>
    <name evidence="1" type="ORF">BD310DRAFT_930458</name>
</gene>
<dbReference type="AlphaFoldDB" id="A0A4Q9PRH0"/>
<protein>
    <submittedName>
        <fullName evidence="1">Uncharacterized protein</fullName>
    </submittedName>
</protein>
<reference evidence="1 2" key="1">
    <citation type="submission" date="2019-01" db="EMBL/GenBank/DDBJ databases">
        <title>Draft genome sequences of three monokaryotic isolates of the white-rot basidiomycete fungus Dichomitus squalens.</title>
        <authorList>
            <consortium name="DOE Joint Genome Institute"/>
            <person name="Lopez S.C."/>
            <person name="Andreopoulos B."/>
            <person name="Pangilinan J."/>
            <person name="Lipzen A."/>
            <person name="Riley R."/>
            <person name="Ahrendt S."/>
            <person name="Ng V."/>
            <person name="Barry K."/>
            <person name="Daum C."/>
            <person name="Grigoriev I.V."/>
            <person name="Hilden K.S."/>
            <person name="Makela M.R."/>
            <person name="de Vries R.P."/>
        </authorList>
    </citation>
    <scope>NUCLEOTIDE SEQUENCE [LARGE SCALE GENOMIC DNA]</scope>
    <source>
        <strain evidence="1 2">CBS 464.89</strain>
    </source>
</reference>
<dbReference type="EMBL" id="ML145144">
    <property type="protein sequence ID" value="TBU56884.1"/>
    <property type="molecule type" value="Genomic_DNA"/>
</dbReference>
<accession>A0A4Q9PRH0</accession>
<keyword evidence="2" id="KW-1185">Reference proteome</keyword>
<sequence length="71" mass="7562">MPAHRLSFCIPGVASLEGSGPRLPYQRAGTRVGMVGRRRTGTADRSSPCAFLPFIPRCLDVVDKAAAKAYG</sequence>
<dbReference type="Proteomes" id="UP000292082">
    <property type="component" value="Unassembled WGS sequence"/>
</dbReference>
<proteinExistence type="predicted"/>
<name>A0A4Q9PRH0_9APHY</name>